<evidence type="ECO:0000313" key="3">
    <source>
        <dbReference type="EMBL" id="KAK3238073.1"/>
    </source>
</evidence>
<feature type="transmembrane region" description="Helical" evidence="2">
    <location>
        <begin position="132"/>
        <end position="150"/>
    </location>
</feature>
<evidence type="ECO:0000313" key="4">
    <source>
        <dbReference type="Proteomes" id="UP001190700"/>
    </source>
</evidence>
<keyword evidence="2" id="KW-0812">Transmembrane</keyword>
<feature type="region of interest" description="Disordered" evidence="1">
    <location>
        <begin position="289"/>
        <end position="317"/>
    </location>
</feature>
<dbReference type="AlphaFoldDB" id="A0AAE0ERC4"/>
<evidence type="ECO:0000256" key="1">
    <source>
        <dbReference type="SAM" id="MobiDB-lite"/>
    </source>
</evidence>
<protein>
    <submittedName>
        <fullName evidence="3">Uncharacterized protein</fullName>
    </submittedName>
</protein>
<keyword evidence="4" id="KW-1185">Reference proteome</keyword>
<feature type="transmembrane region" description="Helical" evidence="2">
    <location>
        <begin position="200"/>
        <end position="221"/>
    </location>
</feature>
<reference evidence="3 4" key="1">
    <citation type="journal article" date="2015" name="Genome Biol. Evol.">
        <title>Comparative Genomics of a Bacterivorous Green Alga Reveals Evolutionary Causalities and Consequences of Phago-Mixotrophic Mode of Nutrition.</title>
        <authorList>
            <person name="Burns J.A."/>
            <person name="Paasch A."/>
            <person name="Narechania A."/>
            <person name="Kim E."/>
        </authorList>
    </citation>
    <scope>NUCLEOTIDE SEQUENCE [LARGE SCALE GENOMIC DNA]</scope>
    <source>
        <strain evidence="3 4">PLY_AMNH</strain>
    </source>
</reference>
<proteinExistence type="predicted"/>
<dbReference type="Proteomes" id="UP001190700">
    <property type="component" value="Unassembled WGS sequence"/>
</dbReference>
<keyword evidence="2" id="KW-0472">Membrane</keyword>
<feature type="transmembrane region" description="Helical" evidence="2">
    <location>
        <begin position="162"/>
        <end position="180"/>
    </location>
</feature>
<gene>
    <name evidence="3" type="ORF">CYMTET_51895</name>
</gene>
<evidence type="ECO:0000256" key="2">
    <source>
        <dbReference type="SAM" id="Phobius"/>
    </source>
</evidence>
<name>A0AAE0ERC4_9CHLO</name>
<dbReference type="EMBL" id="LGRX02034339">
    <property type="protein sequence ID" value="KAK3238073.1"/>
    <property type="molecule type" value="Genomic_DNA"/>
</dbReference>
<keyword evidence="2" id="KW-1133">Transmembrane helix</keyword>
<comment type="caution">
    <text evidence="3">The sequence shown here is derived from an EMBL/GenBank/DDBJ whole genome shotgun (WGS) entry which is preliminary data.</text>
</comment>
<accession>A0AAE0ERC4</accession>
<sequence>MGFLVHVLGKYLAQQQRPQGYCSAILLLSQALPFFSCAAPLRALGMRYESYLLYAASIISTLCHASQELLFGAQFYATNVRGILLIDNLMNYSLLAAATVQLSGLSKAKQTQARALLFVLDLGLLLHGLNKFMNHTVLMAMPIALVLFCWRSGSYKGVSAELLVSCTGLVPPATIMYILAESAGLSQGSGRIPINQPAAPYYWVFHGLWHCLYCYSVYAAMCARHGTTLKSASVARQQSNQNYSKRTRRPTNRWWLTVLLSRFLPSSEKRAAVQSLRARAADKAKVKATLDKQIEGEGADDTPQGLNRIAEEQSKDD</sequence>
<organism evidence="3 4">
    <name type="scientific">Cymbomonas tetramitiformis</name>
    <dbReference type="NCBI Taxonomy" id="36881"/>
    <lineage>
        <taxon>Eukaryota</taxon>
        <taxon>Viridiplantae</taxon>
        <taxon>Chlorophyta</taxon>
        <taxon>Pyramimonadophyceae</taxon>
        <taxon>Pyramimonadales</taxon>
        <taxon>Pyramimonadaceae</taxon>
        <taxon>Cymbomonas</taxon>
    </lineage>
</organism>